<comment type="caution">
    <text evidence="2">The sequence shown here is derived from an EMBL/GenBank/DDBJ whole genome shotgun (WGS) entry which is preliminary data.</text>
</comment>
<dbReference type="Proteomes" id="UP000826195">
    <property type="component" value="Unassembled WGS sequence"/>
</dbReference>
<accession>A0AAV7HZQ8</accession>
<proteinExistence type="predicted"/>
<feature type="region of interest" description="Disordered" evidence="1">
    <location>
        <begin position="82"/>
        <end position="123"/>
    </location>
</feature>
<evidence type="ECO:0000256" key="1">
    <source>
        <dbReference type="SAM" id="MobiDB-lite"/>
    </source>
</evidence>
<evidence type="ECO:0000313" key="3">
    <source>
        <dbReference type="Proteomes" id="UP000826195"/>
    </source>
</evidence>
<keyword evidence="3" id="KW-1185">Reference proteome</keyword>
<dbReference type="AlphaFoldDB" id="A0AAV7HZQ8"/>
<organism evidence="2 3">
    <name type="scientific">Cotesia glomerata</name>
    <name type="common">Lepidopteran parasitic wasp</name>
    <name type="synonym">Apanteles glomeratus</name>
    <dbReference type="NCBI Taxonomy" id="32391"/>
    <lineage>
        <taxon>Eukaryota</taxon>
        <taxon>Metazoa</taxon>
        <taxon>Ecdysozoa</taxon>
        <taxon>Arthropoda</taxon>
        <taxon>Hexapoda</taxon>
        <taxon>Insecta</taxon>
        <taxon>Pterygota</taxon>
        <taxon>Neoptera</taxon>
        <taxon>Endopterygota</taxon>
        <taxon>Hymenoptera</taxon>
        <taxon>Apocrita</taxon>
        <taxon>Ichneumonoidea</taxon>
        <taxon>Braconidae</taxon>
        <taxon>Microgastrinae</taxon>
        <taxon>Cotesia</taxon>
    </lineage>
</organism>
<reference evidence="2 3" key="1">
    <citation type="journal article" date="2021" name="J. Hered.">
        <title>A chromosome-level genome assembly of the parasitoid wasp, Cotesia glomerata (Hymenoptera: Braconidae).</title>
        <authorList>
            <person name="Pinto B.J."/>
            <person name="Weis J.J."/>
            <person name="Gamble T."/>
            <person name="Ode P.J."/>
            <person name="Paul R."/>
            <person name="Zaspel J.M."/>
        </authorList>
    </citation>
    <scope>NUCLEOTIDE SEQUENCE [LARGE SCALE GENOMIC DNA]</scope>
    <source>
        <strain evidence="2">CgM1</strain>
    </source>
</reference>
<dbReference type="EMBL" id="JAHXZJ010002609">
    <property type="protein sequence ID" value="KAH0540082.1"/>
    <property type="molecule type" value="Genomic_DNA"/>
</dbReference>
<sequence>MSTLQKHLLVKYKTASGLEKFRIVYKQSLHYHDENNNMIPITESENWSQYLVYSVNGEKLLGPITIIDNDDTMSELRERNQHLASGRIPVDKRNSLTPIDDPRKRDKIPKKKSKNTVSSVRSN</sequence>
<protein>
    <submittedName>
        <fullName evidence="2">Uncharacterized protein</fullName>
    </submittedName>
</protein>
<name>A0AAV7HZQ8_COTGL</name>
<evidence type="ECO:0000313" key="2">
    <source>
        <dbReference type="EMBL" id="KAH0540082.1"/>
    </source>
</evidence>
<feature type="compositionally biased region" description="Basic and acidic residues" evidence="1">
    <location>
        <begin position="89"/>
        <end position="104"/>
    </location>
</feature>
<gene>
    <name evidence="2" type="ORF">KQX54_012374</name>
</gene>
<feature type="compositionally biased region" description="Basic residues" evidence="1">
    <location>
        <begin position="105"/>
        <end position="114"/>
    </location>
</feature>